<dbReference type="RefSeq" id="WP_136839356.1">
    <property type="nucleotide sequence ID" value="NZ_SWBR01000001.1"/>
</dbReference>
<sequence>MAKNKTTTTDDDVIEFIHAFAETAQKQEDSMALIQLMQRVSGHPPKMYGPSIVGFGNYHYKYASGHEGDAPLLGFSPRKAAISLYVYTGLKEHEPLLSQLGKFKMGKACIYANKLSDINQQALETLMKTTIDFLTTKYKL</sequence>
<dbReference type="OrthoDB" id="5951444at2"/>
<evidence type="ECO:0000313" key="2">
    <source>
        <dbReference type="EMBL" id="TKC13235.1"/>
    </source>
</evidence>
<feature type="domain" description="YdhG-like" evidence="1">
    <location>
        <begin position="27"/>
        <end position="130"/>
    </location>
</feature>
<dbReference type="InterPro" id="IPR014922">
    <property type="entry name" value="YdhG-like"/>
</dbReference>
<comment type="caution">
    <text evidence="2">The sequence shown here is derived from an EMBL/GenBank/DDBJ whole genome shotgun (WGS) entry which is preliminary data.</text>
</comment>
<evidence type="ECO:0000313" key="3">
    <source>
        <dbReference type="Proteomes" id="UP000309488"/>
    </source>
</evidence>
<proteinExistence type="predicted"/>
<keyword evidence="3" id="KW-1185">Reference proteome</keyword>
<name>A0A4U1CXS9_9SPHI</name>
<dbReference type="AlphaFoldDB" id="A0A4U1CXS9"/>
<dbReference type="Pfam" id="PF08818">
    <property type="entry name" value="DUF1801"/>
    <property type="match status" value="1"/>
</dbReference>
<reference evidence="2 3" key="1">
    <citation type="submission" date="2019-04" db="EMBL/GenBank/DDBJ databases">
        <title>Pedobacter sp. RP-3-22 sp. nov., isolated from Arctic soil.</title>
        <authorList>
            <person name="Dahal R.H."/>
            <person name="Kim D.-U."/>
        </authorList>
    </citation>
    <scope>NUCLEOTIDE SEQUENCE [LARGE SCALE GENOMIC DNA]</scope>
    <source>
        <strain evidence="2 3">RP-3-22</strain>
    </source>
</reference>
<accession>A0A4U1CXS9</accession>
<organism evidence="2 3">
    <name type="scientific">Pedobacter polaris</name>
    <dbReference type="NCBI Taxonomy" id="2571273"/>
    <lineage>
        <taxon>Bacteria</taxon>
        <taxon>Pseudomonadati</taxon>
        <taxon>Bacteroidota</taxon>
        <taxon>Sphingobacteriia</taxon>
        <taxon>Sphingobacteriales</taxon>
        <taxon>Sphingobacteriaceae</taxon>
        <taxon>Pedobacter</taxon>
    </lineage>
</organism>
<protein>
    <submittedName>
        <fullName evidence="2">DUF1801 domain-containing protein</fullName>
    </submittedName>
</protein>
<dbReference type="Proteomes" id="UP000309488">
    <property type="component" value="Unassembled WGS sequence"/>
</dbReference>
<dbReference type="EMBL" id="SWBR01000001">
    <property type="protein sequence ID" value="TKC13235.1"/>
    <property type="molecule type" value="Genomic_DNA"/>
</dbReference>
<evidence type="ECO:0000259" key="1">
    <source>
        <dbReference type="Pfam" id="PF08818"/>
    </source>
</evidence>
<gene>
    <name evidence="2" type="ORF">FA048_06405</name>
</gene>